<accession>A0A285T2F9</accession>
<keyword evidence="5" id="KW-1185">Reference proteome</keyword>
<protein>
    <submittedName>
        <fullName evidence="4">FecR family protein</fullName>
    </submittedName>
</protein>
<gene>
    <name evidence="4" type="ORF">SAMN05421512_10880</name>
</gene>
<proteinExistence type="predicted"/>
<organism evidence="4 5">
    <name type="scientific">Stappia indica</name>
    <dbReference type="NCBI Taxonomy" id="538381"/>
    <lineage>
        <taxon>Bacteria</taxon>
        <taxon>Pseudomonadati</taxon>
        <taxon>Pseudomonadota</taxon>
        <taxon>Alphaproteobacteria</taxon>
        <taxon>Hyphomicrobiales</taxon>
        <taxon>Stappiaceae</taxon>
        <taxon>Stappia</taxon>
    </lineage>
</organism>
<dbReference type="Proteomes" id="UP000219331">
    <property type="component" value="Unassembled WGS sequence"/>
</dbReference>
<evidence type="ECO:0000259" key="3">
    <source>
        <dbReference type="Pfam" id="PF04773"/>
    </source>
</evidence>
<dbReference type="AlphaFoldDB" id="A0A285T2F9"/>
<dbReference type="RefSeq" id="WP_097175499.1">
    <property type="nucleotide sequence ID" value="NZ_OBML01000008.1"/>
</dbReference>
<feature type="signal peptide" evidence="2">
    <location>
        <begin position="1"/>
        <end position="25"/>
    </location>
</feature>
<feature type="chain" id="PRO_5012289820" evidence="2">
    <location>
        <begin position="26"/>
        <end position="277"/>
    </location>
</feature>
<evidence type="ECO:0000256" key="1">
    <source>
        <dbReference type="SAM" id="MobiDB-lite"/>
    </source>
</evidence>
<evidence type="ECO:0000313" key="4">
    <source>
        <dbReference type="EMBL" id="SOC15220.1"/>
    </source>
</evidence>
<dbReference type="EMBL" id="OBML01000008">
    <property type="protein sequence ID" value="SOC15220.1"/>
    <property type="molecule type" value="Genomic_DNA"/>
</dbReference>
<evidence type="ECO:0000313" key="5">
    <source>
        <dbReference type="Proteomes" id="UP000219331"/>
    </source>
</evidence>
<feature type="domain" description="FecR protein" evidence="3">
    <location>
        <begin position="62"/>
        <end position="160"/>
    </location>
</feature>
<keyword evidence="2" id="KW-0732">Signal</keyword>
<dbReference type="STRING" id="538381.GCA_001696535_02924"/>
<reference evidence="4 5" key="1">
    <citation type="submission" date="2017-08" db="EMBL/GenBank/DDBJ databases">
        <authorList>
            <person name="de Groot N.N."/>
        </authorList>
    </citation>
    <scope>NUCLEOTIDE SEQUENCE [LARGE SCALE GENOMIC DNA]</scope>
    <source>
        <strain evidence="4 5">USBA 352</strain>
    </source>
</reference>
<feature type="region of interest" description="Disordered" evidence="1">
    <location>
        <begin position="237"/>
        <end position="258"/>
    </location>
</feature>
<name>A0A285T2F9_9HYPH</name>
<dbReference type="Pfam" id="PF04773">
    <property type="entry name" value="FecR"/>
    <property type="match status" value="1"/>
</dbReference>
<evidence type="ECO:0000256" key="2">
    <source>
        <dbReference type="SAM" id="SignalP"/>
    </source>
</evidence>
<dbReference type="InterPro" id="IPR006860">
    <property type="entry name" value="FecR"/>
</dbReference>
<sequence>MVTTFRPLAVAVAALFAMAGQPALASEPVGVASAVNQSAQSQRGGAGMRTIRIGTDFANREKIETGASGLVQILLADGSNFVVGPNSSLVIDEFVYSPSAGTGRIVATFGRGVARYVGGRISKQRGGVTINTRQGTIGVRGGMTNLVDRDGQTVFSFLYGKDLTFVGRNGKKTRVYRPGFSIVANGGQGASQRTPGSVVASVNRILSANRPSGSRPSASQIARFAAVNSALPPKSEAQYPAPVLSSGPQGPDPRDVNHANSVYIKSNTTTYCGYYCY</sequence>
<dbReference type="OrthoDB" id="6038785at2"/>